<dbReference type="InParanoid" id="A0A1E1LBS0"/>
<organism evidence="1 2">
    <name type="scientific">Rhynchosporium graminicola</name>
    <dbReference type="NCBI Taxonomy" id="2792576"/>
    <lineage>
        <taxon>Eukaryota</taxon>
        <taxon>Fungi</taxon>
        <taxon>Dikarya</taxon>
        <taxon>Ascomycota</taxon>
        <taxon>Pezizomycotina</taxon>
        <taxon>Leotiomycetes</taxon>
        <taxon>Helotiales</taxon>
        <taxon>Ploettnerulaceae</taxon>
        <taxon>Rhynchosporium</taxon>
    </lineage>
</organism>
<keyword evidence="2" id="KW-1185">Reference proteome</keyword>
<name>A0A1E1LBS0_9HELO</name>
<proteinExistence type="predicted"/>
<sequence length="207" mass="23567">MTDRTKYSLEGSFDPVYDDLAQMRYILADHYFNWQLSSVANLRDFVLDLLTTIRNAQGLLHQHKDSPAQSCTTKGVIEAIEEDVEAILETAATMDPEFITRCDVAALLRERIAIVLGAMREEVQVKAEPAEIADYGSEEDSSYFSHEGPGQVSEYTFYSPSNFQKSSWDIYRLLSVGHQQAVLTYYWVVRISKQLPTHGDLFPTDRK</sequence>
<dbReference type="EMBL" id="FJUW01000045">
    <property type="protein sequence ID" value="CZT07968.1"/>
    <property type="molecule type" value="Genomic_DNA"/>
</dbReference>
<comment type="caution">
    <text evidence="1">The sequence shown here is derived from an EMBL/GenBank/DDBJ whole genome shotgun (WGS) entry which is preliminary data.</text>
</comment>
<evidence type="ECO:0000313" key="1">
    <source>
        <dbReference type="EMBL" id="CZT07968.1"/>
    </source>
</evidence>
<dbReference type="AlphaFoldDB" id="A0A1E1LBS0"/>
<gene>
    <name evidence="1" type="ORF">RCO7_09629</name>
</gene>
<reference evidence="2" key="1">
    <citation type="submission" date="2016-03" db="EMBL/GenBank/DDBJ databases">
        <authorList>
            <person name="Ploux O."/>
        </authorList>
    </citation>
    <scope>NUCLEOTIDE SEQUENCE [LARGE SCALE GENOMIC DNA]</scope>
    <source>
        <strain evidence="2">UK7</strain>
    </source>
</reference>
<accession>A0A1E1LBS0</accession>
<dbReference type="Proteomes" id="UP000178129">
    <property type="component" value="Unassembled WGS sequence"/>
</dbReference>
<protein>
    <submittedName>
        <fullName evidence="1">Uncharacterized protein</fullName>
    </submittedName>
</protein>
<evidence type="ECO:0000313" key="2">
    <source>
        <dbReference type="Proteomes" id="UP000178129"/>
    </source>
</evidence>